<protein>
    <recommendedName>
        <fullName evidence="1">Thioesterase domain-containing protein</fullName>
    </recommendedName>
</protein>
<name>A0A916ULW3_9HYPH</name>
<reference evidence="2" key="1">
    <citation type="journal article" date="2014" name="Int. J. Syst. Evol. Microbiol.">
        <title>Complete genome sequence of Corynebacterium casei LMG S-19264T (=DSM 44701T), isolated from a smear-ripened cheese.</title>
        <authorList>
            <consortium name="US DOE Joint Genome Institute (JGI-PGF)"/>
            <person name="Walter F."/>
            <person name="Albersmeier A."/>
            <person name="Kalinowski J."/>
            <person name="Ruckert C."/>
        </authorList>
    </citation>
    <scope>NUCLEOTIDE SEQUENCE</scope>
    <source>
        <strain evidence="2">CGMCC 1.12919</strain>
    </source>
</reference>
<dbReference type="AlphaFoldDB" id="A0A916ULW3"/>
<dbReference type="Pfam" id="PF03061">
    <property type="entry name" value="4HBT"/>
    <property type="match status" value="1"/>
</dbReference>
<gene>
    <name evidence="2" type="ORF">GCM10010994_40410</name>
</gene>
<feature type="domain" description="Thioesterase" evidence="1">
    <location>
        <begin position="205"/>
        <end position="274"/>
    </location>
</feature>
<dbReference type="Proteomes" id="UP000637002">
    <property type="component" value="Unassembled WGS sequence"/>
</dbReference>
<dbReference type="GO" id="GO:0016790">
    <property type="term" value="F:thiolester hydrolase activity"/>
    <property type="evidence" value="ECO:0007669"/>
    <property type="project" value="UniProtKB-ARBA"/>
</dbReference>
<dbReference type="Gene3D" id="3.10.129.10">
    <property type="entry name" value="Hotdog Thioesterase"/>
    <property type="match status" value="2"/>
</dbReference>
<sequence length="290" mass="30186">MAAAAGIWGRSTEGMTHEDKLKIMRSAAYARALGLEFGSWGDGRAELRLPLHARIGADADGARIDQRALIGLLDDLSGYAVASTIAPEMGMSTVCLHIDFVQPVPPGDIVGATRCEGAFNDIVLVHGTATSPAAGLVATSTAWFHAGAYPGQSASAVMGEARERTRQADAWPDGSYGALLGARRDGDAWVVAPTPHLLGGNDNPAVHGGAVGALLATACHARLADEGRGDMHMASLSIRYLRAVRSELRATASVSRIGGRIAFIDAAIRADDGSALIATAQSLWARQPTR</sequence>
<dbReference type="CDD" id="cd03443">
    <property type="entry name" value="PaaI_thioesterase"/>
    <property type="match status" value="2"/>
</dbReference>
<proteinExistence type="predicted"/>
<dbReference type="InterPro" id="IPR029069">
    <property type="entry name" value="HotDog_dom_sf"/>
</dbReference>
<dbReference type="EMBL" id="BMGG01000007">
    <property type="protein sequence ID" value="GGC78094.1"/>
    <property type="molecule type" value="Genomic_DNA"/>
</dbReference>
<comment type="caution">
    <text evidence="2">The sequence shown here is derived from an EMBL/GenBank/DDBJ whole genome shotgun (WGS) entry which is preliminary data.</text>
</comment>
<reference evidence="2" key="2">
    <citation type="submission" date="2020-09" db="EMBL/GenBank/DDBJ databases">
        <authorList>
            <person name="Sun Q."/>
            <person name="Zhou Y."/>
        </authorList>
    </citation>
    <scope>NUCLEOTIDE SEQUENCE</scope>
    <source>
        <strain evidence="2">CGMCC 1.12919</strain>
    </source>
</reference>
<organism evidence="2 3">
    <name type="scientific">Chelatococcus reniformis</name>
    <dbReference type="NCBI Taxonomy" id="1494448"/>
    <lineage>
        <taxon>Bacteria</taxon>
        <taxon>Pseudomonadati</taxon>
        <taxon>Pseudomonadota</taxon>
        <taxon>Alphaproteobacteria</taxon>
        <taxon>Hyphomicrobiales</taxon>
        <taxon>Chelatococcaceae</taxon>
        <taxon>Chelatococcus</taxon>
    </lineage>
</organism>
<keyword evidence="3" id="KW-1185">Reference proteome</keyword>
<evidence type="ECO:0000259" key="1">
    <source>
        <dbReference type="Pfam" id="PF03061"/>
    </source>
</evidence>
<dbReference type="InterPro" id="IPR006683">
    <property type="entry name" value="Thioestr_dom"/>
</dbReference>
<dbReference type="SUPFAM" id="SSF54637">
    <property type="entry name" value="Thioesterase/thiol ester dehydrase-isomerase"/>
    <property type="match status" value="2"/>
</dbReference>
<evidence type="ECO:0000313" key="2">
    <source>
        <dbReference type="EMBL" id="GGC78094.1"/>
    </source>
</evidence>
<evidence type="ECO:0000313" key="3">
    <source>
        <dbReference type="Proteomes" id="UP000637002"/>
    </source>
</evidence>
<accession>A0A916ULW3</accession>